<dbReference type="Pfam" id="PF01593">
    <property type="entry name" value="Amino_oxidase"/>
    <property type="match status" value="1"/>
</dbReference>
<dbReference type="PANTHER" id="PTHR42923:SF17">
    <property type="entry name" value="AMINE OXIDASE DOMAIN-CONTAINING PROTEIN"/>
    <property type="match status" value="1"/>
</dbReference>
<dbReference type="EMBL" id="HE664023">
    <property type="protein sequence ID" value="CCG06111.1"/>
    <property type="molecule type" value="Genomic_DNA"/>
</dbReference>
<dbReference type="AlphaFoldDB" id="W6JR72"/>
<dbReference type="Gene3D" id="3.50.50.60">
    <property type="entry name" value="FAD/NAD(P)-binding domain"/>
    <property type="match status" value="1"/>
</dbReference>
<protein>
    <submittedName>
        <fullName evidence="2">Amine oxidase</fullName>
    </submittedName>
</protein>
<evidence type="ECO:0000259" key="1">
    <source>
        <dbReference type="Pfam" id="PF01593"/>
    </source>
</evidence>
<dbReference type="GO" id="GO:0016491">
    <property type="term" value="F:oxidoreductase activity"/>
    <property type="evidence" value="ECO:0007669"/>
    <property type="project" value="InterPro"/>
</dbReference>
<organism evidence="2">
    <name type="scientific">Hahella chejuensis</name>
    <dbReference type="NCBI Taxonomy" id="158327"/>
    <lineage>
        <taxon>Bacteria</taxon>
        <taxon>Pseudomonadati</taxon>
        <taxon>Pseudomonadota</taxon>
        <taxon>Gammaproteobacteria</taxon>
        <taxon>Oceanospirillales</taxon>
        <taxon>Hahellaceae</taxon>
        <taxon>Hahella</taxon>
    </lineage>
</organism>
<dbReference type="InterPro" id="IPR050464">
    <property type="entry name" value="Zeta_carotene_desat/Oxidored"/>
</dbReference>
<evidence type="ECO:0000313" key="2">
    <source>
        <dbReference type="EMBL" id="CCG06111.1"/>
    </source>
</evidence>
<name>W6JR72_9GAMM</name>
<reference evidence="2" key="1">
    <citation type="submission" date="2012-02" db="EMBL/GenBank/DDBJ databases">
        <title>Chejuenolide biosynthetic gene cluster.</title>
        <authorList>
            <person name="Han J.W."/>
            <person name="Ng B.G."/>
            <person name="Kim B.S."/>
        </authorList>
    </citation>
    <scope>NUCLEOTIDE SEQUENCE</scope>
    <source>
        <strain evidence="2">MB-1084</strain>
    </source>
</reference>
<dbReference type="InterPro" id="IPR036188">
    <property type="entry name" value="FAD/NAD-bd_sf"/>
</dbReference>
<dbReference type="SUPFAM" id="SSF51905">
    <property type="entry name" value="FAD/NAD(P)-binding domain"/>
    <property type="match status" value="1"/>
</dbReference>
<accession>W6JR72</accession>
<feature type="domain" description="Amine oxidase" evidence="1">
    <location>
        <begin position="17"/>
        <end position="280"/>
    </location>
</feature>
<dbReference type="InterPro" id="IPR002937">
    <property type="entry name" value="Amino_oxidase"/>
</dbReference>
<dbReference type="PANTHER" id="PTHR42923">
    <property type="entry name" value="PROTOPORPHYRINOGEN OXIDASE"/>
    <property type="match status" value="1"/>
</dbReference>
<proteinExistence type="predicted"/>
<sequence length="472" mass="52802">MKGSNIAVIGGGGAGAMAAWLLSKNNQVTLFEASDYLGGHAYSHPVETETGTQYIDMGVEYFNERLSPNLCALLTHFGVDSYVAPLTMHVDFPGEGRFWNNLTGKGELGEELREEFDRFHLDMATVLSSGDERYKKMSIGQYLDEQGYSDAFKHQALSPLMTVYSGCNAPSLDYTLMYVAISFNMNLLSFFSPGYWRKAKGGVNGYLKRIAEELGERVQLNTPVQRVTPSASGVTVEFNGKSQRFDQVIFATHADVTLSILATTESLYQDILGGFEHVPVKSFLHHDERWISPQGEGHYCQFKMPDSFNIAAPEAQFGTLTRVNNVLPPYRNLDKPLLVTFDPKDSIRPERIACERSWKLPKLRPVDFYRKTRIKEIQGVNNLWFCGTDTSLTGHEGAIVSAMVIADRLGAAYPYRDNTLAYVQFKVIKDIMGVNKPGEKVASWIGDAIFRVAKALSLHKEQSHKFIKDLMV</sequence>